<dbReference type="SUPFAM" id="SSF88723">
    <property type="entry name" value="PIN domain-like"/>
    <property type="match status" value="1"/>
</dbReference>
<dbReference type="AlphaFoldDB" id="Q6BKD0"/>
<dbReference type="RefSeq" id="XP_461341.2">
    <property type="nucleotide sequence ID" value="XM_461341.1"/>
</dbReference>
<organism evidence="8 9">
    <name type="scientific">Debaryomyces hansenii (strain ATCC 36239 / CBS 767 / BCRC 21394 / JCM 1990 / NBRC 0083 / IGC 2968)</name>
    <name type="common">Yeast</name>
    <name type="synonym">Torulaspora hansenii</name>
    <dbReference type="NCBI Taxonomy" id="284592"/>
    <lineage>
        <taxon>Eukaryota</taxon>
        <taxon>Fungi</taxon>
        <taxon>Dikarya</taxon>
        <taxon>Ascomycota</taxon>
        <taxon>Saccharomycotina</taxon>
        <taxon>Pichiomycetes</taxon>
        <taxon>Debaryomycetaceae</taxon>
        <taxon>Debaryomyces</taxon>
    </lineage>
</organism>
<reference evidence="8 9" key="1">
    <citation type="journal article" date="2004" name="Nature">
        <title>Genome evolution in yeasts.</title>
        <authorList>
            <consortium name="Genolevures"/>
            <person name="Dujon B."/>
            <person name="Sherman D."/>
            <person name="Fischer G."/>
            <person name="Durrens P."/>
            <person name="Casaregola S."/>
            <person name="Lafontaine I."/>
            <person name="de Montigny J."/>
            <person name="Marck C."/>
            <person name="Neuveglise C."/>
            <person name="Talla E."/>
            <person name="Goffard N."/>
            <person name="Frangeul L."/>
            <person name="Aigle M."/>
            <person name="Anthouard V."/>
            <person name="Babour A."/>
            <person name="Barbe V."/>
            <person name="Barnay S."/>
            <person name="Blanchin S."/>
            <person name="Beckerich J.M."/>
            <person name="Beyne E."/>
            <person name="Bleykasten C."/>
            <person name="Boisrame A."/>
            <person name="Boyer J."/>
            <person name="Cattolico L."/>
            <person name="Confanioleri F."/>
            <person name="de Daruvar A."/>
            <person name="Despons L."/>
            <person name="Fabre E."/>
            <person name="Fairhead C."/>
            <person name="Ferry-Dumazet H."/>
            <person name="Groppi A."/>
            <person name="Hantraye F."/>
            <person name="Hennequin C."/>
            <person name="Jauniaux N."/>
            <person name="Joyet P."/>
            <person name="Kachouri R."/>
            <person name="Kerrest A."/>
            <person name="Koszul R."/>
            <person name="Lemaire M."/>
            <person name="Lesur I."/>
            <person name="Ma L."/>
            <person name="Muller H."/>
            <person name="Nicaud J.M."/>
            <person name="Nikolski M."/>
            <person name="Oztas S."/>
            <person name="Ozier-Kalogeropoulos O."/>
            <person name="Pellenz S."/>
            <person name="Potier S."/>
            <person name="Richard G.F."/>
            <person name="Straub M.L."/>
            <person name="Suleau A."/>
            <person name="Swennene D."/>
            <person name="Tekaia F."/>
            <person name="Wesolowski-Louvel M."/>
            <person name="Westhof E."/>
            <person name="Wirth B."/>
            <person name="Zeniou-Meyer M."/>
            <person name="Zivanovic I."/>
            <person name="Bolotin-Fukuhara M."/>
            <person name="Thierry A."/>
            <person name="Bouchier C."/>
            <person name="Caudron B."/>
            <person name="Scarpelli C."/>
            <person name="Gaillardin C."/>
            <person name="Weissenbach J."/>
            <person name="Wincker P."/>
            <person name="Souciet J.L."/>
        </authorList>
    </citation>
    <scope>NUCLEOTIDE SEQUENCE [LARGE SCALE GENOMIC DNA]</scope>
    <source>
        <strain evidence="9">ATCC 36239 / CBS 767 / BCRC 21394 / JCM 1990 / NBRC 0083 / IGC 2968</strain>
    </source>
</reference>
<dbReference type="InterPro" id="IPR049014">
    <property type="entry name" value="SWT1_C"/>
</dbReference>
<dbReference type="InterPro" id="IPR029060">
    <property type="entry name" value="PIN-like_dom_sf"/>
</dbReference>
<evidence type="ECO:0000256" key="3">
    <source>
        <dbReference type="ARBA" id="ARBA00023242"/>
    </source>
</evidence>
<dbReference type="KEGG" id="dha:DEHA2F22968g"/>
<dbReference type="FunFam" id="3.40.50.1010:FF:000045">
    <property type="entry name" value="Transcriptional protein swt1"/>
    <property type="match status" value="1"/>
</dbReference>
<dbReference type="FunCoup" id="Q6BKD0">
    <property type="interactions" value="11"/>
</dbReference>
<dbReference type="CDD" id="cd18727">
    <property type="entry name" value="PIN_Swt1-like"/>
    <property type="match status" value="1"/>
</dbReference>
<keyword evidence="3" id="KW-0539">Nucleus</keyword>
<comment type="similarity">
    <text evidence="4">Belongs to the SWT1 family.</text>
</comment>
<dbReference type="HOGENOM" id="CLU_048317_0_0_1"/>
<dbReference type="GeneID" id="2903155"/>
<accession>Q6BKD0</accession>
<dbReference type="InterPro" id="IPR052626">
    <property type="entry name" value="SWT1_Regulator"/>
</dbReference>
<evidence type="ECO:0000313" key="8">
    <source>
        <dbReference type="EMBL" id="CAG89747.2"/>
    </source>
</evidence>
<dbReference type="SMART" id="SM00670">
    <property type="entry name" value="PINc"/>
    <property type="match status" value="1"/>
</dbReference>
<evidence type="ECO:0000256" key="5">
    <source>
        <dbReference type="ARBA" id="ARBA00074620"/>
    </source>
</evidence>
<feature type="region of interest" description="Disordered" evidence="6">
    <location>
        <begin position="1"/>
        <end position="27"/>
    </location>
</feature>
<dbReference type="OMA" id="WANDWIY"/>
<dbReference type="Pfam" id="PF21693">
    <property type="entry name" value="SWT1_3rd"/>
    <property type="match status" value="1"/>
</dbReference>
<evidence type="ECO:0000259" key="7">
    <source>
        <dbReference type="SMART" id="SM00670"/>
    </source>
</evidence>
<dbReference type="GO" id="GO:0004521">
    <property type="term" value="F:RNA endonuclease activity"/>
    <property type="evidence" value="ECO:0007669"/>
    <property type="project" value="EnsemblFungi"/>
</dbReference>
<evidence type="ECO:0000313" key="9">
    <source>
        <dbReference type="Proteomes" id="UP000000599"/>
    </source>
</evidence>
<protein>
    <recommendedName>
        <fullName evidence="5">Transcriptional protein SWT1</fullName>
    </recommendedName>
</protein>
<comment type="subcellular location">
    <subcellularLocation>
        <location evidence="1">Nucleus</location>
    </subcellularLocation>
</comment>
<dbReference type="STRING" id="284592.Q6BKD0"/>
<dbReference type="OrthoDB" id="2017974at2759"/>
<dbReference type="Pfam" id="PF13638">
    <property type="entry name" value="PIN_4"/>
    <property type="match status" value="1"/>
</dbReference>
<keyword evidence="9" id="KW-1185">Reference proteome</keyword>
<name>Q6BKD0_DEBHA</name>
<proteinExistence type="inferred from homology"/>
<dbReference type="Proteomes" id="UP000000599">
    <property type="component" value="Chromosome F"/>
</dbReference>
<dbReference type="EMBL" id="CR382138">
    <property type="protein sequence ID" value="CAG89747.2"/>
    <property type="molecule type" value="Genomic_DNA"/>
</dbReference>
<gene>
    <name evidence="8" type="ordered locus">DEHA2F22968g</name>
</gene>
<dbReference type="GO" id="GO:0071032">
    <property type="term" value="P:nuclear mRNA surveillance of mRNP export"/>
    <property type="evidence" value="ECO:0007669"/>
    <property type="project" value="EnsemblFungi"/>
</dbReference>
<evidence type="ECO:0000256" key="2">
    <source>
        <dbReference type="ARBA" id="ARBA00023163"/>
    </source>
</evidence>
<dbReference type="eggNOG" id="KOG4689">
    <property type="taxonomic scope" value="Eukaryota"/>
</dbReference>
<sequence>MSLPSKYAPEGLSTSDQKRTITVGRNRPKKPINYAIKTIEDRIDEAVKHSPYNIEDKDRPYEDDIEMVPMDDYNEVEIISDFVKTSRNNNDILVDDSMDIVSETETNNRLNDLGNVSYLVVDTNFILSHLNVVNGLQEVADDYRLQIIIPITVMKELDGLKNSNRIANEESSDKISNQSVGHLARWANDWIYSALAKNSPVVRGQKLRQRLDKSNTKDDAILDCCLYFKENYQTSLVVLLSNDKNFCLKALSNDILTVSYRKHMDVDIIAKTIYTENLRRFGKLESDPIEIAQPDNRIPYEMSEPKVLQHESNTSFDQASRNIFQEVQTLTLSVTHHCMENNYGEDIDLIRNYDRNTVTSLKHCSEVIIRFWLPVFSNYFKGSRTKPFVEVEEGKKVIKQPILVDIPLEKKQLNEFIELWSDILSTLYSAEMNEQQNDALELLIKRWKYSASLLT</sequence>
<evidence type="ECO:0000256" key="4">
    <source>
        <dbReference type="ARBA" id="ARBA00060839"/>
    </source>
</evidence>
<dbReference type="VEuPathDB" id="FungiDB:DEHA2F22968g"/>
<keyword evidence="2" id="KW-0804">Transcription</keyword>
<feature type="domain" description="PIN" evidence="7">
    <location>
        <begin position="117"/>
        <end position="248"/>
    </location>
</feature>
<dbReference type="Gene3D" id="3.40.50.1010">
    <property type="entry name" value="5'-nuclease"/>
    <property type="match status" value="1"/>
</dbReference>
<dbReference type="PANTHER" id="PTHR16161:SF0">
    <property type="entry name" value="TRANSCRIPTIONAL PROTEIN SWT1"/>
    <property type="match status" value="1"/>
</dbReference>
<dbReference type="PANTHER" id="PTHR16161">
    <property type="entry name" value="TRANSCRIPTIONAL PROTEIN SWT1"/>
    <property type="match status" value="1"/>
</dbReference>
<dbReference type="InParanoid" id="Q6BKD0"/>
<dbReference type="GO" id="GO:0005634">
    <property type="term" value="C:nucleus"/>
    <property type="evidence" value="ECO:0007669"/>
    <property type="project" value="UniProtKB-SubCell"/>
</dbReference>
<evidence type="ECO:0000256" key="1">
    <source>
        <dbReference type="ARBA" id="ARBA00004123"/>
    </source>
</evidence>
<dbReference type="GO" id="GO:0005737">
    <property type="term" value="C:cytoplasm"/>
    <property type="evidence" value="ECO:0007669"/>
    <property type="project" value="EnsemblFungi"/>
</dbReference>
<dbReference type="InterPro" id="IPR002716">
    <property type="entry name" value="PIN_dom"/>
</dbReference>
<evidence type="ECO:0000256" key="6">
    <source>
        <dbReference type="SAM" id="MobiDB-lite"/>
    </source>
</evidence>